<comment type="caution">
    <text evidence="1">The sequence shown here is derived from an EMBL/GenBank/DDBJ whole genome shotgun (WGS) entry which is preliminary data.</text>
</comment>
<evidence type="ECO:0000313" key="1">
    <source>
        <dbReference type="EMBL" id="GFD32307.1"/>
    </source>
</evidence>
<proteinExistence type="predicted"/>
<protein>
    <submittedName>
        <fullName evidence="1">Uncharacterized protein</fullName>
    </submittedName>
</protein>
<organism evidence="1">
    <name type="scientific">Tanacetum cinerariifolium</name>
    <name type="common">Dalmatian daisy</name>
    <name type="synonym">Chrysanthemum cinerariifolium</name>
    <dbReference type="NCBI Taxonomy" id="118510"/>
    <lineage>
        <taxon>Eukaryota</taxon>
        <taxon>Viridiplantae</taxon>
        <taxon>Streptophyta</taxon>
        <taxon>Embryophyta</taxon>
        <taxon>Tracheophyta</taxon>
        <taxon>Spermatophyta</taxon>
        <taxon>Magnoliopsida</taxon>
        <taxon>eudicotyledons</taxon>
        <taxon>Gunneridae</taxon>
        <taxon>Pentapetalae</taxon>
        <taxon>asterids</taxon>
        <taxon>campanulids</taxon>
        <taxon>Asterales</taxon>
        <taxon>Asteraceae</taxon>
        <taxon>Asteroideae</taxon>
        <taxon>Anthemideae</taxon>
        <taxon>Anthemidinae</taxon>
        <taxon>Tanacetum</taxon>
    </lineage>
</organism>
<gene>
    <name evidence="1" type="ORF">Tci_904276</name>
</gene>
<dbReference type="EMBL" id="BKCJ011422960">
    <property type="protein sequence ID" value="GFD32307.1"/>
    <property type="molecule type" value="Genomic_DNA"/>
</dbReference>
<feature type="non-terminal residue" evidence="1">
    <location>
        <position position="81"/>
    </location>
</feature>
<dbReference type="AlphaFoldDB" id="A0A699VB21"/>
<accession>A0A699VB21</accession>
<sequence>MAAKKMLCLSVKRNRSDSLPTRPVAAQATAIDWGEIILPVTPPLELAATISTSLTPNWCAVVACSEPNRALDEVSEPVRNT</sequence>
<name>A0A699VB21_TANCI</name>
<reference evidence="1" key="1">
    <citation type="journal article" date="2019" name="Sci. Rep.">
        <title>Draft genome of Tanacetum cinerariifolium, the natural source of mosquito coil.</title>
        <authorList>
            <person name="Yamashiro T."/>
            <person name="Shiraishi A."/>
            <person name="Satake H."/>
            <person name="Nakayama K."/>
        </authorList>
    </citation>
    <scope>NUCLEOTIDE SEQUENCE</scope>
</reference>